<dbReference type="Gene3D" id="3.10.620.30">
    <property type="match status" value="1"/>
</dbReference>
<accession>A0ABV7F5X8</accession>
<evidence type="ECO:0000313" key="2">
    <source>
        <dbReference type="EMBL" id="MFC3108945.1"/>
    </source>
</evidence>
<sequence>MVRLKFSIELLYDIADPTCDLIFNIHAARTRYQTVVAEQLALNQPVQPLLYDDAHDGTRHMRLQAHQGQLKLRYDATVDIKHHVESPQRLAEMPISALPQQALPYIYPSRYCQSDRLRKLAAREFGLMMPGYERVRAVQQWVHQRVDFVSGSSNDSTSALDTLIAGTGVCRDFAHLMIGLCRALNLPARFVSGIDYGADPAMGPTDFHAYVEVMLSGRWYLFDPSEVSPPMGLVRIGTGRDAADAAFATVFGAVRTYAPLIVIEAIEDPQQGWTLPHLCADGLSSAHHITPG</sequence>
<reference evidence="3" key="1">
    <citation type="journal article" date="2019" name="Int. J. Syst. Evol. Microbiol.">
        <title>The Global Catalogue of Microorganisms (GCM) 10K type strain sequencing project: providing services to taxonomists for standard genome sequencing and annotation.</title>
        <authorList>
            <consortium name="The Broad Institute Genomics Platform"/>
            <consortium name="The Broad Institute Genome Sequencing Center for Infectious Disease"/>
            <person name="Wu L."/>
            <person name="Ma J."/>
        </authorList>
    </citation>
    <scope>NUCLEOTIDE SEQUENCE [LARGE SCALE GENOMIC DNA]</scope>
    <source>
        <strain evidence="3">KCTC 42986</strain>
    </source>
</reference>
<evidence type="ECO:0000313" key="3">
    <source>
        <dbReference type="Proteomes" id="UP001595530"/>
    </source>
</evidence>
<evidence type="ECO:0000259" key="1">
    <source>
        <dbReference type="SMART" id="SM00460"/>
    </source>
</evidence>
<gene>
    <name evidence="2" type="ORF">ACFOFO_13415</name>
</gene>
<dbReference type="InterPro" id="IPR038765">
    <property type="entry name" value="Papain-like_cys_pep_sf"/>
</dbReference>
<dbReference type="Proteomes" id="UP001595530">
    <property type="component" value="Unassembled WGS sequence"/>
</dbReference>
<dbReference type="RefSeq" id="WP_390323544.1">
    <property type="nucleotide sequence ID" value="NZ_JBHRTP010000040.1"/>
</dbReference>
<dbReference type="Pfam" id="PF01841">
    <property type="entry name" value="Transglut_core"/>
    <property type="match status" value="1"/>
</dbReference>
<proteinExistence type="predicted"/>
<dbReference type="Gene3D" id="2.60.40.2250">
    <property type="match status" value="1"/>
</dbReference>
<protein>
    <submittedName>
        <fullName evidence="2">Transglutaminase family protein</fullName>
    </submittedName>
</protein>
<organism evidence="2 3">
    <name type="scientific">Undibacterium arcticum</name>
    <dbReference type="NCBI Taxonomy" id="1762892"/>
    <lineage>
        <taxon>Bacteria</taxon>
        <taxon>Pseudomonadati</taxon>
        <taxon>Pseudomonadota</taxon>
        <taxon>Betaproteobacteria</taxon>
        <taxon>Burkholderiales</taxon>
        <taxon>Oxalobacteraceae</taxon>
        <taxon>Undibacterium</taxon>
    </lineage>
</organism>
<dbReference type="InterPro" id="IPR002931">
    <property type="entry name" value="Transglutaminase-like"/>
</dbReference>
<dbReference type="SUPFAM" id="SSF54001">
    <property type="entry name" value="Cysteine proteinases"/>
    <property type="match status" value="1"/>
</dbReference>
<comment type="caution">
    <text evidence="2">The sequence shown here is derived from an EMBL/GenBank/DDBJ whole genome shotgun (WGS) entry which is preliminary data.</text>
</comment>
<name>A0ABV7F5X8_9BURK</name>
<feature type="domain" description="Transglutaminase-like" evidence="1">
    <location>
        <begin position="162"/>
        <end position="226"/>
    </location>
</feature>
<dbReference type="Pfam" id="PF21295">
    <property type="entry name" value="Bact_transglu_N_2"/>
    <property type="match status" value="1"/>
</dbReference>
<keyword evidence="3" id="KW-1185">Reference proteome</keyword>
<dbReference type="InterPro" id="IPR048930">
    <property type="entry name" value="Bact_transglu_N_2"/>
</dbReference>
<dbReference type="PANTHER" id="PTHR33490">
    <property type="entry name" value="BLR5614 PROTEIN-RELATED"/>
    <property type="match status" value="1"/>
</dbReference>
<dbReference type="EMBL" id="JBHRTP010000040">
    <property type="protein sequence ID" value="MFC3108945.1"/>
    <property type="molecule type" value="Genomic_DNA"/>
</dbReference>
<dbReference type="PANTHER" id="PTHR33490:SF12">
    <property type="entry name" value="BLL5557 PROTEIN"/>
    <property type="match status" value="1"/>
</dbReference>
<dbReference type="SMART" id="SM00460">
    <property type="entry name" value="TGc"/>
    <property type="match status" value="1"/>
</dbReference>